<dbReference type="Pfam" id="PF07238">
    <property type="entry name" value="PilZ"/>
    <property type="match status" value="1"/>
</dbReference>
<feature type="domain" description="PilZ" evidence="2">
    <location>
        <begin position="88"/>
        <end position="162"/>
    </location>
</feature>
<name>A0A1M7B0N4_9HYPH</name>
<organism evidence="3 4">
    <name type="scientific">Roseibium suaedae</name>
    <dbReference type="NCBI Taxonomy" id="735517"/>
    <lineage>
        <taxon>Bacteria</taxon>
        <taxon>Pseudomonadati</taxon>
        <taxon>Pseudomonadota</taxon>
        <taxon>Alphaproteobacteria</taxon>
        <taxon>Hyphomicrobiales</taxon>
        <taxon>Stappiaceae</taxon>
        <taxon>Roseibium</taxon>
    </lineage>
</organism>
<evidence type="ECO:0000259" key="2">
    <source>
        <dbReference type="Pfam" id="PF07238"/>
    </source>
</evidence>
<feature type="region of interest" description="Disordered" evidence="1">
    <location>
        <begin position="178"/>
        <end position="214"/>
    </location>
</feature>
<dbReference type="STRING" id="735517.SAMN05444272_0693"/>
<reference evidence="3 4" key="1">
    <citation type="submission" date="2016-11" db="EMBL/GenBank/DDBJ databases">
        <authorList>
            <person name="Jaros S."/>
            <person name="Januszkiewicz K."/>
            <person name="Wedrychowicz H."/>
        </authorList>
    </citation>
    <scope>NUCLEOTIDE SEQUENCE [LARGE SCALE GENOMIC DNA]</scope>
    <source>
        <strain evidence="3 4">DSM 22153</strain>
    </source>
</reference>
<protein>
    <submittedName>
        <fullName evidence="3">PilZ domain-containing protein</fullName>
    </submittedName>
</protein>
<accession>A0A1M7B0N4</accession>
<dbReference type="OrthoDB" id="7678134at2"/>
<gene>
    <name evidence="3" type="ORF">SAMN05444272_0693</name>
</gene>
<dbReference type="RefSeq" id="WP_139250997.1">
    <property type="nucleotide sequence ID" value="NZ_FRBW01000001.1"/>
</dbReference>
<evidence type="ECO:0000313" key="3">
    <source>
        <dbReference type="EMBL" id="SHL48457.1"/>
    </source>
</evidence>
<dbReference type="EMBL" id="FRBW01000001">
    <property type="protein sequence ID" value="SHL48457.1"/>
    <property type="molecule type" value="Genomic_DNA"/>
</dbReference>
<dbReference type="Gene3D" id="2.40.10.220">
    <property type="entry name" value="predicted glycosyltransferase like domains"/>
    <property type="match status" value="1"/>
</dbReference>
<dbReference type="GO" id="GO:0035438">
    <property type="term" value="F:cyclic-di-GMP binding"/>
    <property type="evidence" value="ECO:0007669"/>
    <property type="project" value="InterPro"/>
</dbReference>
<evidence type="ECO:0000256" key="1">
    <source>
        <dbReference type="SAM" id="MobiDB-lite"/>
    </source>
</evidence>
<dbReference type="Proteomes" id="UP000186002">
    <property type="component" value="Unassembled WGS sequence"/>
</dbReference>
<proteinExistence type="predicted"/>
<evidence type="ECO:0000313" key="4">
    <source>
        <dbReference type="Proteomes" id="UP000186002"/>
    </source>
</evidence>
<dbReference type="AlphaFoldDB" id="A0A1M7B0N4"/>
<dbReference type="InterPro" id="IPR009875">
    <property type="entry name" value="PilZ_domain"/>
</dbReference>
<dbReference type="SUPFAM" id="SSF141371">
    <property type="entry name" value="PilZ domain-like"/>
    <property type="match status" value="1"/>
</dbReference>
<keyword evidence="4" id="KW-1185">Reference proteome</keyword>
<sequence length="214" mass="23535">MSTTEVHAPGPSLPVLVVDLEGLLCVEGAATEFSRKGCRFHSDRIGELSETVGLRVDGLDKMIRGRITSVTNSNALISFEFENAVVREKRKEPRRPVRIPARISDRRGGLVIPSIIVDASKSGCRVEARDLDMIPTDIRLHIPGLDMPVNGEIKWRQPGCAGVLLLWQFSRQSDLKSRVADAELQTGEGEEAQKGKARKRRADAFGTRGPKKGK</sequence>